<protein>
    <submittedName>
        <fullName evidence="1">Uncharacterized protein</fullName>
    </submittedName>
</protein>
<sequence length="210" mass="22847">MGFWGTFVVARDARPLPTLAGVRELADHIVWHGAGQDGWQAVQLHRAPDDWRPPMTAEDGRESLLESLVEQTGQPVLAAVVLDSDGAQLIGYSPRAGRWSSWLSLEAIVDYLDSQYSDRLDVDDDEELPEDLDEFWKNRYREACRPLYELAPPSDIAAPHAVAWAAEAGYAPSVAAVEAALGGGAVLVEDQFFTLLAALGLPKMTAVAYG</sequence>
<reference evidence="1" key="1">
    <citation type="submission" date="2022-12" db="EMBL/GenBank/DDBJ databases">
        <title>New Phytohabitans aurantiacus sp. RD004123 nov., an actinomycete isolated from soil.</title>
        <authorList>
            <person name="Triningsih D.W."/>
            <person name="Harunari E."/>
            <person name="Igarashi Y."/>
        </authorList>
    </citation>
    <scope>NUCLEOTIDE SEQUENCE</scope>
    <source>
        <strain evidence="1">RD004123</strain>
    </source>
</reference>
<dbReference type="EMBL" id="BSDI01000071">
    <property type="protein sequence ID" value="GLI02882.1"/>
    <property type="molecule type" value="Genomic_DNA"/>
</dbReference>
<gene>
    <name evidence="1" type="ORF">Pa4123_81600</name>
</gene>
<comment type="caution">
    <text evidence="1">The sequence shown here is derived from an EMBL/GenBank/DDBJ whole genome shotgun (WGS) entry which is preliminary data.</text>
</comment>
<evidence type="ECO:0000313" key="2">
    <source>
        <dbReference type="Proteomes" id="UP001144280"/>
    </source>
</evidence>
<dbReference type="Proteomes" id="UP001144280">
    <property type="component" value="Unassembled WGS sequence"/>
</dbReference>
<keyword evidence="2" id="KW-1185">Reference proteome</keyword>
<evidence type="ECO:0000313" key="1">
    <source>
        <dbReference type="EMBL" id="GLI02882.1"/>
    </source>
</evidence>
<organism evidence="1 2">
    <name type="scientific">Phytohabitans aurantiacus</name>
    <dbReference type="NCBI Taxonomy" id="3016789"/>
    <lineage>
        <taxon>Bacteria</taxon>
        <taxon>Bacillati</taxon>
        <taxon>Actinomycetota</taxon>
        <taxon>Actinomycetes</taxon>
        <taxon>Micromonosporales</taxon>
        <taxon>Micromonosporaceae</taxon>
    </lineage>
</organism>
<accession>A0ABQ5R7Y6</accession>
<proteinExistence type="predicted"/>
<name>A0ABQ5R7Y6_9ACTN</name>